<evidence type="ECO:0000313" key="2">
    <source>
        <dbReference type="Proteomes" id="UP000318370"/>
    </source>
</evidence>
<sequence>MSLIAMESTPVSSSCSVKSSQVCRVCAGLVVYESVPWAWAPWLRTACNAAFILRGSFMASKTRNTSMPFLTARSTKRATTSSA</sequence>
<name>A0A564MCL4_9ENTR</name>
<dbReference type="Proteomes" id="UP000318370">
    <property type="component" value="Unassembled WGS sequence"/>
</dbReference>
<gene>
    <name evidence="1" type="ORF">SB6408_05732</name>
</gene>
<evidence type="ECO:0000313" key="1">
    <source>
        <dbReference type="EMBL" id="VUS91589.1"/>
    </source>
</evidence>
<dbReference type="EMBL" id="CABGHF010000027">
    <property type="protein sequence ID" value="VUS91589.1"/>
    <property type="molecule type" value="Genomic_DNA"/>
</dbReference>
<organism evidence="1 2">
    <name type="scientific">Klebsiella spallanzanii</name>
    <dbReference type="NCBI Taxonomy" id="2587528"/>
    <lineage>
        <taxon>Bacteria</taxon>
        <taxon>Pseudomonadati</taxon>
        <taxon>Pseudomonadota</taxon>
        <taxon>Gammaproteobacteria</taxon>
        <taxon>Enterobacterales</taxon>
        <taxon>Enterobacteriaceae</taxon>
        <taxon>Klebsiella/Raoultella group</taxon>
        <taxon>Klebsiella</taxon>
    </lineage>
</organism>
<accession>A0A564MCL4</accession>
<reference evidence="1 2" key="1">
    <citation type="submission" date="2019-07" db="EMBL/GenBank/DDBJ databases">
        <authorList>
            <person name="Brisse S."/>
            <person name="Rodrigues C."/>
            <person name="Thorpe H."/>
        </authorList>
    </citation>
    <scope>NUCLEOTIDE SEQUENCE [LARGE SCALE GENOMIC DNA]</scope>
    <source>
        <strain evidence="1">SB6408</strain>
    </source>
</reference>
<protein>
    <submittedName>
        <fullName evidence="1">Uncharacterized protein</fullName>
    </submittedName>
</protein>
<dbReference type="AlphaFoldDB" id="A0A564MCL4"/>
<proteinExistence type="predicted"/>